<organism evidence="7 8">
    <name type="scientific">Platanthera guangdongensis</name>
    <dbReference type="NCBI Taxonomy" id="2320717"/>
    <lineage>
        <taxon>Eukaryota</taxon>
        <taxon>Viridiplantae</taxon>
        <taxon>Streptophyta</taxon>
        <taxon>Embryophyta</taxon>
        <taxon>Tracheophyta</taxon>
        <taxon>Spermatophyta</taxon>
        <taxon>Magnoliopsida</taxon>
        <taxon>Liliopsida</taxon>
        <taxon>Asparagales</taxon>
        <taxon>Orchidaceae</taxon>
        <taxon>Orchidoideae</taxon>
        <taxon>Orchideae</taxon>
        <taxon>Orchidinae</taxon>
        <taxon>Platanthera</taxon>
    </lineage>
</organism>
<keyword evidence="3 5" id="KW-1133">Transmembrane helix</keyword>
<reference evidence="7 8" key="1">
    <citation type="journal article" date="2022" name="Nat. Plants">
        <title>Genomes of leafy and leafless Platanthera orchids illuminate the evolution of mycoheterotrophy.</title>
        <authorList>
            <person name="Li M.H."/>
            <person name="Liu K.W."/>
            <person name="Li Z."/>
            <person name="Lu H.C."/>
            <person name="Ye Q.L."/>
            <person name="Zhang D."/>
            <person name="Wang J.Y."/>
            <person name="Li Y.F."/>
            <person name="Zhong Z.M."/>
            <person name="Liu X."/>
            <person name="Yu X."/>
            <person name="Liu D.K."/>
            <person name="Tu X.D."/>
            <person name="Liu B."/>
            <person name="Hao Y."/>
            <person name="Liao X.Y."/>
            <person name="Jiang Y.T."/>
            <person name="Sun W.H."/>
            <person name="Chen J."/>
            <person name="Chen Y.Q."/>
            <person name="Ai Y."/>
            <person name="Zhai J.W."/>
            <person name="Wu S.S."/>
            <person name="Zhou Z."/>
            <person name="Hsiao Y.Y."/>
            <person name="Wu W.L."/>
            <person name="Chen Y.Y."/>
            <person name="Lin Y.F."/>
            <person name="Hsu J.L."/>
            <person name="Li C.Y."/>
            <person name="Wang Z.W."/>
            <person name="Zhao X."/>
            <person name="Zhong W.Y."/>
            <person name="Ma X.K."/>
            <person name="Ma L."/>
            <person name="Huang J."/>
            <person name="Chen G.Z."/>
            <person name="Huang M.Z."/>
            <person name="Huang L."/>
            <person name="Peng D.H."/>
            <person name="Luo Y.B."/>
            <person name="Zou S.Q."/>
            <person name="Chen S.P."/>
            <person name="Lan S."/>
            <person name="Tsai W.C."/>
            <person name="Van de Peer Y."/>
            <person name="Liu Z.J."/>
        </authorList>
    </citation>
    <scope>NUCLEOTIDE SEQUENCE [LARGE SCALE GENOMIC DNA]</scope>
    <source>
        <strain evidence="7">Lor288</strain>
    </source>
</reference>
<evidence type="ECO:0000256" key="2">
    <source>
        <dbReference type="ARBA" id="ARBA00022692"/>
    </source>
</evidence>
<evidence type="ECO:0000256" key="3">
    <source>
        <dbReference type="ARBA" id="ARBA00022989"/>
    </source>
</evidence>
<dbReference type="Pfam" id="PF03168">
    <property type="entry name" value="LEA_2"/>
    <property type="match status" value="1"/>
</dbReference>
<dbReference type="InterPro" id="IPR044839">
    <property type="entry name" value="NDR1-like"/>
</dbReference>
<dbReference type="PANTHER" id="PTHR31415">
    <property type="entry name" value="OS05G0367900 PROTEIN"/>
    <property type="match status" value="1"/>
</dbReference>
<feature type="transmembrane region" description="Helical" evidence="5">
    <location>
        <begin position="44"/>
        <end position="70"/>
    </location>
</feature>
<keyword evidence="8" id="KW-1185">Reference proteome</keyword>
<dbReference type="InterPro" id="IPR004864">
    <property type="entry name" value="LEA_2"/>
</dbReference>
<dbReference type="EMBL" id="JBBWWR010000004">
    <property type="protein sequence ID" value="KAK8968598.1"/>
    <property type="molecule type" value="Genomic_DNA"/>
</dbReference>
<sequence length="199" mass="22298">MSSSSPASVVDLQSHLQLYQRHGRTASRTRFYAHRVRESLANRVVMFLCSVLLTLLLIAGIIVLVLWLSFRPHRPRFYLSSFSAPSLNAFSFTLSDRNPNAKIAISYGDISAAVFYDNRQLASGTVLSAFYQPPKNTTEIHGQLGRVAVRIELTAAIRFTLSAWDTRDHRLHVNCDFAVGPDGNLLLEFQGESCSRYFG</sequence>
<proteinExistence type="predicted"/>
<evidence type="ECO:0000256" key="5">
    <source>
        <dbReference type="SAM" id="Phobius"/>
    </source>
</evidence>
<keyword evidence="4 5" id="KW-0472">Membrane</keyword>
<evidence type="ECO:0000313" key="7">
    <source>
        <dbReference type="EMBL" id="KAK8968598.1"/>
    </source>
</evidence>
<name>A0ABR2MXF5_9ASPA</name>
<evidence type="ECO:0000313" key="8">
    <source>
        <dbReference type="Proteomes" id="UP001412067"/>
    </source>
</evidence>
<keyword evidence="2 5" id="KW-0812">Transmembrane</keyword>
<protein>
    <recommendedName>
        <fullName evidence="6">Late embryogenesis abundant protein LEA-2 subgroup domain-containing protein</fullName>
    </recommendedName>
</protein>
<evidence type="ECO:0000259" key="6">
    <source>
        <dbReference type="Pfam" id="PF03168"/>
    </source>
</evidence>
<feature type="domain" description="Late embryogenesis abundant protein LEA-2 subgroup" evidence="6">
    <location>
        <begin position="94"/>
        <end position="164"/>
    </location>
</feature>
<dbReference type="SUPFAM" id="SSF117070">
    <property type="entry name" value="LEA14-like"/>
    <property type="match status" value="1"/>
</dbReference>
<comment type="subcellular location">
    <subcellularLocation>
        <location evidence="1">Membrane</location>
        <topology evidence="1">Single-pass membrane protein</topology>
    </subcellularLocation>
</comment>
<accession>A0ABR2MXF5</accession>
<dbReference type="Proteomes" id="UP001412067">
    <property type="component" value="Unassembled WGS sequence"/>
</dbReference>
<gene>
    <name evidence="7" type="ORF">KSP40_PGU019465</name>
</gene>
<evidence type="ECO:0000256" key="4">
    <source>
        <dbReference type="ARBA" id="ARBA00023136"/>
    </source>
</evidence>
<comment type="caution">
    <text evidence="7">The sequence shown here is derived from an EMBL/GenBank/DDBJ whole genome shotgun (WGS) entry which is preliminary data.</text>
</comment>
<evidence type="ECO:0000256" key="1">
    <source>
        <dbReference type="ARBA" id="ARBA00004167"/>
    </source>
</evidence>
<dbReference type="PANTHER" id="PTHR31415:SF3">
    <property type="entry name" value="LATE EMBRYOGENESIS ABUNDANT (LEA) HYDROXYPROLINE-RICH GLYCOPROTEIN FAMILY"/>
    <property type="match status" value="1"/>
</dbReference>